<sequence>MGTQLSEFLSPTKLRHLPTNIQIVDRSIRMEMLDWQGEVLNDPAREKTVSGGRGIWKTDFGMKWLTLETLESQFRDVAVFTSPSYKQAKRNIWDKWNKFLEDQPVKIKVGENSQDLVIRLIDGKSIILVGMDNFDALRGIHPLGACNDEKAYSPILGFNEVLDLALANKKGKVLNLSTPKGRQHYYRTFMKGWGKSALKGHKSWIFGQPDVMTIPYEELLRYMPGMGGDKEMTPDYYAQEWLGQFLGYEGLVFPEFVARPWPEGHLLSVQDWNAIRDQCYIFGACDWGFADETVFLWCARTPDGRIIIFKEFTVKNRTPTQVVQLIKGKHPLPDITYLDPHAWDRERDGKSVADEFNNAGLRCEKADNRFQASIQHIRIMQTQANPSDYYMFMIVEGQATKLSQNLSSLEDRDLEPAGGGFKRHADCHAADAARYGAMTLWATPIVITTEQLVERGPIYIPSQNSMDPNTNSEVEEQIEFHPISGRPLN</sequence>
<reference evidence="2" key="1">
    <citation type="journal article" date="2015" name="Nature">
        <title>Complex archaea that bridge the gap between prokaryotes and eukaryotes.</title>
        <authorList>
            <person name="Spang A."/>
            <person name="Saw J.H."/>
            <person name="Jorgensen S.L."/>
            <person name="Zaremba-Niedzwiedzka K."/>
            <person name="Martijn J."/>
            <person name="Lind A.E."/>
            <person name="van Eijk R."/>
            <person name="Schleper C."/>
            <person name="Guy L."/>
            <person name="Ettema T.J."/>
        </authorList>
    </citation>
    <scope>NUCLEOTIDE SEQUENCE</scope>
</reference>
<gene>
    <name evidence="2" type="ORF">LCGC14_0450900</name>
</gene>
<evidence type="ECO:0008006" key="3">
    <source>
        <dbReference type="Google" id="ProtNLM"/>
    </source>
</evidence>
<dbReference type="InterPro" id="IPR027417">
    <property type="entry name" value="P-loop_NTPase"/>
</dbReference>
<dbReference type="EMBL" id="LAZR01000448">
    <property type="protein sequence ID" value="KKN68454.1"/>
    <property type="molecule type" value="Genomic_DNA"/>
</dbReference>
<dbReference type="AlphaFoldDB" id="A0A0F9SN66"/>
<dbReference type="Gene3D" id="3.30.420.280">
    <property type="match status" value="1"/>
</dbReference>
<feature type="compositionally biased region" description="Polar residues" evidence="1">
    <location>
        <begin position="463"/>
        <end position="472"/>
    </location>
</feature>
<proteinExistence type="predicted"/>
<name>A0A0F9SN66_9ZZZZ</name>
<protein>
    <recommendedName>
        <fullName evidence="3">Terminase large subunit gp17-like C-terminal domain-containing protein</fullName>
    </recommendedName>
</protein>
<feature type="region of interest" description="Disordered" evidence="1">
    <location>
        <begin position="463"/>
        <end position="489"/>
    </location>
</feature>
<accession>A0A0F9SN66</accession>
<comment type="caution">
    <text evidence="2">The sequence shown here is derived from an EMBL/GenBank/DDBJ whole genome shotgun (WGS) entry which is preliminary data.</text>
</comment>
<organism evidence="2">
    <name type="scientific">marine sediment metagenome</name>
    <dbReference type="NCBI Taxonomy" id="412755"/>
    <lineage>
        <taxon>unclassified sequences</taxon>
        <taxon>metagenomes</taxon>
        <taxon>ecological metagenomes</taxon>
    </lineage>
</organism>
<evidence type="ECO:0000313" key="2">
    <source>
        <dbReference type="EMBL" id="KKN68454.1"/>
    </source>
</evidence>
<evidence type="ECO:0000256" key="1">
    <source>
        <dbReference type="SAM" id="MobiDB-lite"/>
    </source>
</evidence>
<dbReference type="Gene3D" id="3.40.50.300">
    <property type="entry name" value="P-loop containing nucleotide triphosphate hydrolases"/>
    <property type="match status" value="1"/>
</dbReference>